<feature type="compositionally biased region" description="Acidic residues" evidence="1">
    <location>
        <begin position="319"/>
        <end position="330"/>
    </location>
</feature>
<feature type="compositionally biased region" description="Basic residues" evidence="1">
    <location>
        <begin position="333"/>
        <end position="350"/>
    </location>
</feature>
<protein>
    <recommendedName>
        <fullName evidence="4">Bud22 domain-containing protein</fullName>
    </recommendedName>
</protein>
<feature type="region of interest" description="Disordered" evidence="1">
    <location>
        <begin position="295"/>
        <end position="457"/>
    </location>
</feature>
<evidence type="ECO:0000256" key="1">
    <source>
        <dbReference type="SAM" id="MobiDB-lite"/>
    </source>
</evidence>
<comment type="caution">
    <text evidence="2">The sequence shown here is derived from an EMBL/GenBank/DDBJ whole genome shotgun (WGS) entry which is preliminary data.</text>
</comment>
<proteinExistence type="predicted"/>
<sequence>MAKKGKNIVFEIGLLEASLRSGRTFKQALAVEEKRKRDSEKRSKTAAKLAEEAGDPEEAKAILQKAEEEEKAYLDDCLKKLEQYRLTRFHRKYHGTKIRMRSVIKSHLTMEKLRINRLIKNINAEMENPAPLKTREEILSSLSPKLKSINRRVTKALKKQEKLKNLMSIEEAEALLKKVTELDVDFLVQVMEYLLCRRSQIIRNVIGQTVIVPEAVKATEDKYIKSFFNAQRLINVFKHMVLDLEAVLEGNKKHLRASHIKKLHKHGIDTYANKMDFKDIAADGKEDAEGATFKLVGAPDAKNGGKDKKVRKHKRDNDSDMDSGNDDDESAGSKRKNKSKKSDKKAKRHKGGDDSYDEADDKEFGAIYGTDKKASKNRPGQRARQAKNAETYGEDANHLKARKKNKDKYKKRSEKTEKPNSSGPAESVHPSWEAKRKEKELLDKAKNVKGQKTVFQE</sequence>
<dbReference type="AlphaFoldDB" id="A0A9W8CHU5"/>
<reference evidence="2" key="1">
    <citation type="submission" date="2022-07" db="EMBL/GenBank/DDBJ databases">
        <title>Phylogenomic reconstructions and comparative analyses of Kickxellomycotina fungi.</title>
        <authorList>
            <person name="Reynolds N.K."/>
            <person name="Stajich J.E."/>
            <person name="Barry K."/>
            <person name="Grigoriev I.V."/>
            <person name="Crous P."/>
            <person name="Smith M.E."/>
        </authorList>
    </citation>
    <scope>NUCLEOTIDE SEQUENCE</scope>
    <source>
        <strain evidence="2">NBRC 105413</strain>
    </source>
</reference>
<name>A0A9W8CHU5_9FUNG</name>
<dbReference type="Proteomes" id="UP001145021">
    <property type="component" value="Unassembled WGS sequence"/>
</dbReference>
<dbReference type="EMBL" id="JANBOH010000162">
    <property type="protein sequence ID" value="KAJ1644477.1"/>
    <property type="molecule type" value="Genomic_DNA"/>
</dbReference>
<feature type="compositionally biased region" description="Basic residues" evidence="1">
    <location>
        <begin position="399"/>
        <end position="413"/>
    </location>
</feature>
<accession>A0A9W8CHU5</accession>
<organism evidence="2 3">
    <name type="scientific">Coemansia asiatica</name>
    <dbReference type="NCBI Taxonomy" id="1052880"/>
    <lineage>
        <taxon>Eukaryota</taxon>
        <taxon>Fungi</taxon>
        <taxon>Fungi incertae sedis</taxon>
        <taxon>Zoopagomycota</taxon>
        <taxon>Kickxellomycotina</taxon>
        <taxon>Kickxellomycetes</taxon>
        <taxon>Kickxellales</taxon>
        <taxon>Kickxellaceae</taxon>
        <taxon>Coemansia</taxon>
    </lineage>
</organism>
<evidence type="ECO:0000313" key="2">
    <source>
        <dbReference type="EMBL" id="KAJ1644477.1"/>
    </source>
</evidence>
<feature type="compositionally biased region" description="Basic and acidic residues" evidence="1">
    <location>
        <begin position="31"/>
        <end position="43"/>
    </location>
</feature>
<evidence type="ECO:0008006" key="4">
    <source>
        <dbReference type="Google" id="ProtNLM"/>
    </source>
</evidence>
<feature type="region of interest" description="Disordered" evidence="1">
    <location>
        <begin position="31"/>
        <end position="54"/>
    </location>
</feature>
<gene>
    <name evidence="2" type="ORF">LPJ64_003843</name>
</gene>
<feature type="compositionally biased region" description="Basic and acidic residues" evidence="1">
    <location>
        <begin position="432"/>
        <end position="446"/>
    </location>
</feature>
<keyword evidence="3" id="KW-1185">Reference proteome</keyword>
<feature type="compositionally biased region" description="Basic residues" evidence="1">
    <location>
        <begin position="375"/>
        <end position="385"/>
    </location>
</feature>
<evidence type="ECO:0000313" key="3">
    <source>
        <dbReference type="Proteomes" id="UP001145021"/>
    </source>
</evidence>